<feature type="chain" id="PRO_5009115633" description="Ectonucleotide pyrophosphatase/phosphodiesterase" evidence="1">
    <location>
        <begin position="21"/>
        <end position="411"/>
    </location>
</feature>
<evidence type="ECO:0008006" key="3">
    <source>
        <dbReference type="Google" id="ProtNLM"/>
    </source>
</evidence>
<dbReference type="InterPro" id="IPR017850">
    <property type="entry name" value="Alkaline_phosphatase_core_sf"/>
</dbReference>
<dbReference type="Pfam" id="PF01663">
    <property type="entry name" value="Phosphodiest"/>
    <property type="match status" value="1"/>
</dbReference>
<dbReference type="PANTHER" id="PTHR10151:SF120">
    <property type="entry name" value="BIS(5'-ADENOSYL)-TRIPHOSPHATASE"/>
    <property type="match status" value="1"/>
</dbReference>
<dbReference type="Gene3D" id="3.30.1360.180">
    <property type="match status" value="1"/>
</dbReference>
<dbReference type="SUPFAM" id="SSF53649">
    <property type="entry name" value="Alkaline phosphatase-like"/>
    <property type="match status" value="1"/>
</dbReference>
<dbReference type="AlphaFoldDB" id="A0A1E1WVL0"/>
<dbReference type="InterPro" id="IPR002591">
    <property type="entry name" value="Phosphodiest/P_Trfase"/>
</dbReference>
<protein>
    <recommendedName>
        <fullName evidence="3">Ectonucleotide pyrophosphatase/phosphodiesterase</fullName>
    </recommendedName>
</protein>
<feature type="signal peptide" evidence="1">
    <location>
        <begin position="1"/>
        <end position="20"/>
    </location>
</feature>
<proteinExistence type="predicted"/>
<reference evidence="2" key="1">
    <citation type="submission" date="2015-08" db="EMBL/GenBank/DDBJ databases">
        <title>Proteomic endorsed transcriptomic profile of the venom gland from Tityus obscurus.</title>
        <authorList>
            <person name="Oliveira U.C."/>
            <person name="Nishiyama M.Y.Jr."/>
            <person name="Santos M.B."/>
            <person name="Silva A.P."/>
            <person name="Chalkidis H.M."/>
            <person name="Imberg A.S."/>
            <person name="Candido D.M."/>
            <person name="Yamanouye N."/>
            <person name="Dorce V.A."/>
            <person name="Junqueira-de-Azevedo I.L."/>
        </authorList>
    </citation>
    <scope>NUCLEOTIDE SEQUENCE</scope>
    <source>
        <tissue evidence="2">Telson</tissue>
    </source>
</reference>
<dbReference type="GO" id="GO:0016787">
    <property type="term" value="F:hydrolase activity"/>
    <property type="evidence" value="ECO:0007669"/>
    <property type="project" value="UniProtKB-ARBA"/>
</dbReference>
<dbReference type="EMBL" id="GEMQ01000126">
    <property type="protein sequence ID" value="JAT91063.1"/>
    <property type="molecule type" value="Transcribed_RNA"/>
</dbReference>
<name>A0A1E1WVL0_TITOB</name>
<dbReference type="Gene3D" id="3.40.720.10">
    <property type="entry name" value="Alkaline Phosphatase, subunit A"/>
    <property type="match status" value="1"/>
</dbReference>
<keyword evidence="1" id="KW-0732">Signal</keyword>
<organism evidence="2">
    <name type="scientific">Tityus obscurus</name>
    <name type="common">Amazonian scorpion</name>
    <name type="synonym">Tityus cambridgei</name>
    <dbReference type="NCBI Taxonomy" id="1221240"/>
    <lineage>
        <taxon>Eukaryota</taxon>
        <taxon>Metazoa</taxon>
        <taxon>Ecdysozoa</taxon>
        <taxon>Arthropoda</taxon>
        <taxon>Chelicerata</taxon>
        <taxon>Arachnida</taxon>
        <taxon>Scorpiones</taxon>
        <taxon>Buthida</taxon>
        <taxon>Buthoidea</taxon>
        <taxon>Buthidae</taxon>
        <taxon>Tityus</taxon>
    </lineage>
</organism>
<sequence>MNRICVFLPLLFSAFCLCISKTVDKKVILISFDGFRWDYYKAFNTPNLDYIANTGVHAPNGVQAIFTTKTFPNHYSIATGLYEESHGIVDNNMYDPVFNEFFQMKKPDPKWWGGEPIWVTARKQGLKSGVYFWPASDIPIKDTFPNIYFKYNNTVSMETRIETAVSWLANDEADVALIYFNEPDRTGHRKGAMSDAVGKMVETVDKVVGLLLEKLLETFLLDRVNLIIMSDHGMVNLTEVVVLENYLRVKEDIKWMPMSGPVAGILPNEGKLDTVYNKLKNAHPNMTVYKKEDIPERWHYKNNRRIMPIVAVADPGYLVAKEFGTDNAFGQHGYDNSLLSMRPIFFARGPAFKKNYQTDVFETVNIYPLICHLLGIKPAPNNGSLDSVIHLLKDSAKGKLLYKTPLLNRLS</sequence>
<accession>A0A1E1WVL0</accession>
<evidence type="ECO:0000256" key="1">
    <source>
        <dbReference type="SAM" id="SignalP"/>
    </source>
</evidence>
<dbReference type="CDD" id="cd16018">
    <property type="entry name" value="Enpp"/>
    <property type="match status" value="1"/>
</dbReference>
<evidence type="ECO:0000313" key="2">
    <source>
        <dbReference type="EMBL" id="JAT91063.1"/>
    </source>
</evidence>
<dbReference type="PANTHER" id="PTHR10151">
    <property type="entry name" value="ECTONUCLEOTIDE PYROPHOSPHATASE/PHOSPHODIESTERASE"/>
    <property type="match status" value="1"/>
</dbReference>